<keyword evidence="1" id="KW-0479">Metal-binding</keyword>
<proteinExistence type="predicted"/>
<feature type="domain" description="THAP-type" evidence="8">
    <location>
        <begin position="1"/>
        <end position="84"/>
    </location>
</feature>
<dbReference type="Pfam" id="PF21787">
    <property type="entry name" value="TNP-like_RNaseH_N"/>
    <property type="match status" value="1"/>
</dbReference>
<keyword evidence="10" id="KW-1185">Reference proteome</keyword>
<dbReference type="AlphaFoldDB" id="A0AAV1K987"/>
<organism evidence="9 10">
    <name type="scientific">Parnassius mnemosyne</name>
    <name type="common">clouded apollo</name>
    <dbReference type="NCBI Taxonomy" id="213953"/>
    <lineage>
        <taxon>Eukaryota</taxon>
        <taxon>Metazoa</taxon>
        <taxon>Ecdysozoa</taxon>
        <taxon>Arthropoda</taxon>
        <taxon>Hexapoda</taxon>
        <taxon>Insecta</taxon>
        <taxon>Pterygota</taxon>
        <taxon>Neoptera</taxon>
        <taxon>Endopterygota</taxon>
        <taxon>Lepidoptera</taxon>
        <taxon>Glossata</taxon>
        <taxon>Ditrysia</taxon>
        <taxon>Papilionoidea</taxon>
        <taxon>Papilionidae</taxon>
        <taxon>Parnassiinae</taxon>
        <taxon>Parnassini</taxon>
        <taxon>Parnassius</taxon>
        <taxon>Driopa</taxon>
    </lineage>
</organism>
<dbReference type="Pfam" id="PF21789">
    <property type="entry name" value="TNP-like_RNaseH_C"/>
    <property type="match status" value="1"/>
</dbReference>
<evidence type="ECO:0000259" key="8">
    <source>
        <dbReference type="PROSITE" id="PS50950"/>
    </source>
</evidence>
<evidence type="ECO:0000256" key="5">
    <source>
        <dbReference type="PROSITE-ProRule" id="PRU00309"/>
    </source>
</evidence>
<keyword evidence="4 5" id="KW-0238">DNA-binding</keyword>
<dbReference type="SUPFAM" id="SSF57716">
    <property type="entry name" value="Glucocorticoid receptor-like (DNA-binding domain)"/>
    <property type="match status" value="1"/>
</dbReference>
<dbReference type="InterPro" id="IPR055035">
    <property type="entry name" value="THAP9_C"/>
</dbReference>
<accession>A0AAV1K987</accession>
<dbReference type="InterPro" id="IPR006612">
    <property type="entry name" value="THAP_Znf"/>
</dbReference>
<dbReference type="SMART" id="SM00692">
    <property type="entry name" value="DM3"/>
    <property type="match status" value="1"/>
</dbReference>
<keyword evidence="6" id="KW-0175">Coiled coil</keyword>
<dbReference type="InterPro" id="IPR038441">
    <property type="entry name" value="THAP_Znf_sf"/>
</dbReference>
<feature type="region of interest" description="Disordered" evidence="7">
    <location>
        <begin position="118"/>
        <end position="160"/>
    </location>
</feature>
<evidence type="ECO:0000256" key="1">
    <source>
        <dbReference type="ARBA" id="ARBA00022723"/>
    </source>
</evidence>
<dbReference type="PANTHER" id="PTHR47577:SF2">
    <property type="entry name" value="THAP DOMAIN CONTAINING 9"/>
    <property type="match status" value="1"/>
</dbReference>
<keyword evidence="2 5" id="KW-0863">Zinc-finger</keyword>
<dbReference type="InterPro" id="IPR048365">
    <property type="entry name" value="TNP-like_RNaseH_N"/>
</dbReference>
<dbReference type="Proteomes" id="UP001314205">
    <property type="component" value="Unassembled WGS sequence"/>
</dbReference>
<dbReference type="PROSITE" id="PS50950">
    <property type="entry name" value="ZF_THAP"/>
    <property type="match status" value="1"/>
</dbReference>
<keyword evidence="3" id="KW-0862">Zinc</keyword>
<sequence>MASCAVKWCGKSAKTSSYQKDGITFHRFPKCPERKKMWIDATCRGDGWFPTKNSVLCSRHFTEDNLHIMKKRRRLLDSAIPSLYLPVLAPIPTIGSSADIAAKNSEIPVAGTSLKKTITRSPLKDAKNPPTPKNQSHCLETPTKQKRKFAPTPDTPSAFDTPVKKHLCRRIIELTNVMNKKDKKIKKLSDSNRRLKRKIVSLKSLLLELENKNLLTAENNDALSSLGVKCSEIIRRQIVKGKSGKIVRRKYSPQLRAFALTLNFYSTKAYNYVRKTFSTCLPSVKTLGKWYRSIDGRPGFTKEAFDALKFKATQTNLPIHCCIVFDEMKIERKVEKTYGYVDYGGSVDSDCRDECTDALVFLVVPLHGKWKVPIGYFFINKVTADQKKFLLTQAIDLCFEAGLVVKAVTFDGCPANIAMAKKLGCNLNPNNLKTVFKAQNNEIAIFLDPAHMIKLVRNSFEHYREFIDAEGNYIKWSHIEMLHQLQENEKFHAANKLRSEHLFFKKNIMKVKLATQLFSRSVSIALQFCKNTLMITQFQGIDGTANFLLILNDLFDILDSKVHGYGLKRALNAENSEVILSKLEMCKSVLMNLTTNFKNRQTRLIDTPRFTGFLGLCICIESAKFLFNDLIKNQRCPYISFHRISQDHIELFFCNMRSHGGANNNPTPKQFCGIYRKMLVHMELQEINTGNCITLEQIAILNCSSAIKRINMTTERGETCETEECFDETFIDSLPLSQFSESIIEYVAGAVVHYLIKKIKCNKCVKALISLDEKKNSLIYARDAGGLLFPSNMVTKICRRSEQVIRSSINSNQGSQIYYKDKFRFVTQTLTSFVNEDIFPEIKNHQFDHESSNHVIDLAKSVMEKYIDIRLLYLSRKTDPKNSVRQFYTKLIHFKNQ</sequence>
<evidence type="ECO:0000256" key="4">
    <source>
        <dbReference type="ARBA" id="ARBA00023125"/>
    </source>
</evidence>
<gene>
    <name evidence="9" type="ORF">PARMNEM_LOCUS1577</name>
</gene>
<feature type="coiled-coil region" evidence="6">
    <location>
        <begin position="178"/>
        <end position="212"/>
    </location>
</feature>
<evidence type="ECO:0000256" key="6">
    <source>
        <dbReference type="SAM" id="Coils"/>
    </source>
</evidence>
<dbReference type="Pfam" id="PF12017">
    <property type="entry name" value="Tnp_P_element"/>
    <property type="match status" value="1"/>
</dbReference>
<dbReference type="GO" id="GO:0008270">
    <property type="term" value="F:zinc ion binding"/>
    <property type="evidence" value="ECO:0007669"/>
    <property type="project" value="UniProtKB-KW"/>
</dbReference>
<evidence type="ECO:0000256" key="7">
    <source>
        <dbReference type="SAM" id="MobiDB-lite"/>
    </source>
</evidence>
<evidence type="ECO:0000256" key="2">
    <source>
        <dbReference type="ARBA" id="ARBA00022771"/>
    </source>
</evidence>
<dbReference type="PANTHER" id="PTHR47577">
    <property type="entry name" value="THAP DOMAIN-CONTAINING PROTEIN 6"/>
    <property type="match status" value="1"/>
</dbReference>
<dbReference type="InterPro" id="IPR048367">
    <property type="entry name" value="TNP-like_RNaseH_C"/>
</dbReference>
<dbReference type="InterPro" id="IPR048366">
    <property type="entry name" value="TNP-like_GBD"/>
</dbReference>
<name>A0AAV1K987_9NEOP</name>
<dbReference type="SMART" id="SM00980">
    <property type="entry name" value="THAP"/>
    <property type="match status" value="1"/>
</dbReference>
<evidence type="ECO:0000256" key="3">
    <source>
        <dbReference type="ARBA" id="ARBA00022833"/>
    </source>
</evidence>
<evidence type="ECO:0000313" key="9">
    <source>
        <dbReference type="EMBL" id="CAK1579665.1"/>
    </source>
</evidence>
<dbReference type="Pfam" id="PF22824">
    <property type="entry name" value="THAP9_C"/>
    <property type="match status" value="1"/>
</dbReference>
<comment type="caution">
    <text evidence="9">The sequence shown here is derived from an EMBL/GenBank/DDBJ whole genome shotgun (WGS) entry which is preliminary data.</text>
</comment>
<evidence type="ECO:0000313" key="10">
    <source>
        <dbReference type="Proteomes" id="UP001314205"/>
    </source>
</evidence>
<dbReference type="Pfam" id="PF21788">
    <property type="entry name" value="TNP-like_GBD"/>
    <property type="match status" value="1"/>
</dbReference>
<dbReference type="GO" id="GO:0003677">
    <property type="term" value="F:DNA binding"/>
    <property type="evidence" value="ECO:0007669"/>
    <property type="project" value="UniProtKB-UniRule"/>
</dbReference>
<dbReference type="EMBL" id="CAVLGL010000002">
    <property type="protein sequence ID" value="CAK1579665.1"/>
    <property type="molecule type" value="Genomic_DNA"/>
</dbReference>
<reference evidence="9 10" key="1">
    <citation type="submission" date="2023-11" db="EMBL/GenBank/DDBJ databases">
        <authorList>
            <person name="Hedman E."/>
            <person name="Englund M."/>
            <person name="Stromberg M."/>
            <person name="Nyberg Akerstrom W."/>
            <person name="Nylinder S."/>
            <person name="Jareborg N."/>
            <person name="Kallberg Y."/>
            <person name="Kronander E."/>
        </authorList>
    </citation>
    <scope>NUCLEOTIDE SEQUENCE [LARGE SCALE GENOMIC DNA]</scope>
</reference>
<dbReference type="Gene3D" id="6.20.210.20">
    <property type="entry name" value="THAP domain"/>
    <property type="match status" value="1"/>
</dbReference>
<dbReference type="InterPro" id="IPR021896">
    <property type="entry name" value="THAP9-like_HTH"/>
</dbReference>
<dbReference type="Pfam" id="PF05485">
    <property type="entry name" value="THAP"/>
    <property type="match status" value="1"/>
</dbReference>
<protein>
    <recommendedName>
        <fullName evidence="8">THAP-type domain-containing protein</fullName>
    </recommendedName>
</protein>